<organism evidence="1 2">
    <name type="scientific">Streptomyces pratisoli</name>
    <dbReference type="NCBI Taxonomy" id="3139917"/>
    <lineage>
        <taxon>Bacteria</taxon>
        <taxon>Bacillati</taxon>
        <taxon>Actinomycetota</taxon>
        <taxon>Actinomycetes</taxon>
        <taxon>Kitasatosporales</taxon>
        <taxon>Streptomycetaceae</taxon>
        <taxon>Streptomyces</taxon>
    </lineage>
</organism>
<protein>
    <submittedName>
        <fullName evidence="1">YhjD/YihY/BrkB family envelope integrity protein</fullName>
    </submittedName>
</protein>
<proteinExistence type="predicted"/>
<dbReference type="Proteomes" id="UP001375539">
    <property type="component" value="Unassembled WGS sequence"/>
</dbReference>
<keyword evidence="2" id="KW-1185">Reference proteome</keyword>
<reference evidence="1" key="1">
    <citation type="submission" date="2024-03" db="EMBL/GenBank/DDBJ databases">
        <title>Novel Streptomyces species of biotechnological and ecological value are a feature of Machair soil.</title>
        <authorList>
            <person name="Prole J.R."/>
            <person name="Goodfellow M."/>
            <person name="Allenby N."/>
            <person name="Ward A.C."/>
        </authorList>
    </citation>
    <scope>NUCLEOTIDE SEQUENCE</scope>
    <source>
        <strain evidence="1">MS1.AVA.4</strain>
    </source>
</reference>
<sequence>MTTGRRASFLRPSWWTAQFEAKGESLRALVARTETRFPVVTHLTARMISVNILDSATRLAAQCFLTAVPLLFVVASFAPQAVRDQLVSSVTAVFGLAGDSRAQLEQIYKSKDSNLREATGVAGAVIVLLSATACSRAMQRLCKRAWQIPRSGTRIAAWRWLAWIAVWLGVLIVQGPVRDGFGVGLWVAVPVTLLSQTLLWWWSQHLLLGGLIGWRPLLPGAVLTGFAVTVLSIGSRYYMPAAINRNLAEYGSFGSVFTILSWLIVLCAAIAIGVTAGAVLAQEPWVARRLDSAR</sequence>
<dbReference type="EMBL" id="JBBKAI010000002">
    <property type="protein sequence ID" value="MEJ8660765.1"/>
    <property type="molecule type" value="Genomic_DNA"/>
</dbReference>
<evidence type="ECO:0000313" key="1">
    <source>
        <dbReference type="EMBL" id="MEJ8660765.1"/>
    </source>
</evidence>
<evidence type="ECO:0000313" key="2">
    <source>
        <dbReference type="Proteomes" id="UP001375539"/>
    </source>
</evidence>
<name>A0ACC6QR49_9ACTN</name>
<accession>A0ACC6QR49</accession>
<comment type="caution">
    <text evidence="1">The sequence shown here is derived from an EMBL/GenBank/DDBJ whole genome shotgun (WGS) entry which is preliminary data.</text>
</comment>
<gene>
    <name evidence="1" type="ORF">WKI58_30320</name>
</gene>